<comment type="subcellular location">
    <subcellularLocation>
        <location evidence="1">Nucleus</location>
    </subcellularLocation>
</comment>
<feature type="coiled-coil region" evidence="6">
    <location>
        <begin position="147"/>
        <end position="181"/>
    </location>
</feature>
<reference evidence="8" key="1">
    <citation type="submission" date="2022-07" db="EMBL/GenBank/DDBJ databases">
        <title>Phylogenomic reconstructions and comparative analyses of Kickxellomycotina fungi.</title>
        <authorList>
            <person name="Reynolds N.K."/>
            <person name="Stajich J.E."/>
            <person name="Barry K."/>
            <person name="Grigoriev I.V."/>
            <person name="Crous P."/>
            <person name="Smith M.E."/>
        </authorList>
    </citation>
    <scope>NUCLEOTIDE SEQUENCE</scope>
    <source>
        <strain evidence="8">NRRL 1566</strain>
    </source>
</reference>
<evidence type="ECO:0000256" key="1">
    <source>
        <dbReference type="ARBA" id="ARBA00004123"/>
    </source>
</evidence>
<dbReference type="OrthoDB" id="203279at2759"/>
<feature type="compositionally biased region" description="Acidic residues" evidence="7">
    <location>
        <begin position="80"/>
        <end position="89"/>
    </location>
</feature>
<name>A0A9W8I7B0_9FUNG</name>
<organism evidence="8 9">
    <name type="scientific">Coemansia brasiliensis</name>
    <dbReference type="NCBI Taxonomy" id="2650707"/>
    <lineage>
        <taxon>Eukaryota</taxon>
        <taxon>Fungi</taxon>
        <taxon>Fungi incertae sedis</taxon>
        <taxon>Zoopagomycota</taxon>
        <taxon>Kickxellomycotina</taxon>
        <taxon>Kickxellomycetes</taxon>
        <taxon>Kickxellales</taxon>
        <taxon>Kickxellaceae</taxon>
        <taxon>Coemansia</taxon>
    </lineage>
</organism>
<feature type="compositionally biased region" description="Polar residues" evidence="7">
    <location>
        <begin position="1"/>
        <end position="14"/>
    </location>
</feature>
<dbReference type="InterPro" id="IPR009332">
    <property type="entry name" value="Med22"/>
</dbReference>
<evidence type="ECO:0000256" key="4">
    <source>
        <dbReference type="ARBA" id="ARBA00023163"/>
    </source>
</evidence>
<dbReference type="Pfam" id="PF06179">
    <property type="entry name" value="Med22"/>
    <property type="match status" value="1"/>
</dbReference>
<keyword evidence="9" id="KW-1185">Reference proteome</keyword>
<evidence type="ECO:0000313" key="9">
    <source>
        <dbReference type="Proteomes" id="UP001139887"/>
    </source>
</evidence>
<evidence type="ECO:0000313" key="8">
    <source>
        <dbReference type="EMBL" id="KAJ2849828.1"/>
    </source>
</evidence>
<evidence type="ECO:0000256" key="7">
    <source>
        <dbReference type="SAM" id="MobiDB-lite"/>
    </source>
</evidence>
<protein>
    <submittedName>
        <fullName evidence="8">Uncharacterized protein</fullName>
    </submittedName>
</protein>
<keyword evidence="4" id="KW-0804">Transcription</keyword>
<dbReference type="PANTHER" id="PTHR12434:SF6">
    <property type="entry name" value="MEDIATOR OF RNA POLYMERASE II TRANSCRIPTION SUBUNIT 22"/>
    <property type="match status" value="1"/>
</dbReference>
<evidence type="ECO:0000256" key="2">
    <source>
        <dbReference type="ARBA" id="ARBA00005942"/>
    </source>
</evidence>
<feature type="region of interest" description="Disordered" evidence="7">
    <location>
        <begin position="1"/>
        <end position="29"/>
    </location>
</feature>
<dbReference type="EMBL" id="JANBUW010000056">
    <property type="protein sequence ID" value="KAJ2849828.1"/>
    <property type="molecule type" value="Genomic_DNA"/>
</dbReference>
<evidence type="ECO:0000256" key="3">
    <source>
        <dbReference type="ARBA" id="ARBA00023015"/>
    </source>
</evidence>
<dbReference type="GO" id="GO:0016592">
    <property type="term" value="C:mediator complex"/>
    <property type="evidence" value="ECO:0007669"/>
    <property type="project" value="InterPro"/>
</dbReference>
<comment type="caution">
    <text evidence="8">The sequence shown here is derived from an EMBL/GenBank/DDBJ whole genome shotgun (WGS) entry which is preliminary data.</text>
</comment>
<dbReference type="GO" id="GO:0003712">
    <property type="term" value="F:transcription coregulator activity"/>
    <property type="evidence" value="ECO:0007669"/>
    <property type="project" value="InterPro"/>
</dbReference>
<keyword evidence="3" id="KW-0805">Transcription regulation</keyword>
<keyword evidence="6" id="KW-0175">Coiled coil</keyword>
<gene>
    <name evidence="8" type="ORF">IWW36_002341</name>
</gene>
<dbReference type="GO" id="GO:0006357">
    <property type="term" value="P:regulation of transcription by RNA polymerase II"/>
    <property type="evidence" value="ECO:0007669"/>
    <property type="project" value="InterPro"/>
</dbReference>
<dbReference type="Proteomes" id="UP001139887">
    <property type="component" value="Unassembled WGS sequence"/>
</dbReference>
<evidence type="ECO:0000256" key="6">
    <source>
        <dbReference type="SAM" id="Coils"/>
    </source>
</evidence>
<proteinExistence type="inferred from homology"/>
<feature type="region of interest" description="Disordered" evidence="7">
    <location>
        <begin position="57"/>
        <end position="100"/>
    </location>
</feature>
<comment type="similarity">
    <text evidence="2">Belongs to the Mediator complex subunit 22 family.</text>
</comment>
<keyword evidence="5" id="KW-0539">Nucleus</keyword>
<dbReference type="PANTHER" id="PTHR12434">
    <property type="entry name" value="MEDIATOR OF RNA POLYMERASE II TRANSCRIPTION SUBUNIT 22"/>
    <property type="match status" value="1"/>
</dbReference>
<accession>A0A9W8I7B0</accession>
<dbReference type="AlphaFoldDB" id="A0A9W8I7B0"/>
<feature type="compositionally biased region" description="Basic and acidic residues" evidence="7">
    <location>
        <begin position="15"/>
        <end position="29"/>
    </location>
</feature>
<sequence length="193" mass="21673">MFQRARSNSITPLDSQRHFAKDSDAATEEQLNKRLEGEIEQLLNSFGDIIQSSRIYGSGGGRKSGKLKQQRNTYTNADSDSSDFSDDEAGGSIQTSTEPPKDKYIVSQEAYSAQTRAATMVRSVENLMSMVADIKRAYLVNDTSTLMEMADRRRQLMEERIGKTREEIAALNATLDTAVRELEAVYYNSMYVK</sequence>
<evidence type="ECO:0000256" key="5">
    <source>
        <dbReference type="ARBA" id="ARBA00023242"/>
    </source>
</evidence>